<accession>A0A1B7LIK1</accession>
<dbReference type="Pfam" id="PF02659">
    <property type="entry name" value="Mntp"/>
    <property type="match status" value="1"/>
</dbReference>
<dbReference type="EMBL" id="LYVF01000013">
    <property type="protein sequence ID" value="OAT86394.1"/>
    <property type="molecule type" value="Genomic_DNA"/>
</dbReference>
<name>A0A1B7LIK1_9FIRM</name>
<protein>
    <recommendedName>
        <fullName evidence="9">Sporulation membrane protein YtaF</fullName>
    </recommendedName>
</protein>
<dbReference type="PANTHER" id="PTHR35529">
    <property type="entry name" value="MANGANESE EFFLUX PUMP MNTP-RELATED"/>
    <property type="match status" value="1"/>
</dbReference>
<keyword evidence="3 6" id="KW-1133">Transmembrane helix</keyword>
<evidence type="ECO:0008006" key="9">
    <source>
        <dbReference type="Google" id="ProtNLM"/>
    </source>
</evidence>
<sequence>MKLLPAILLAISSNLDNTGIGTSYGIRRIGLPFRSNLIVAIITTAGTILSMCMGSLVARYIPAHLAVLTGSSIIAGAGAWVILQSWREPDGPGAPVSAKKPAPRPQEDENLPSRAKKLVEFHIKSLGLFIQILREPWTADMDLSRKIEGREAFLLAIALTINNLAGGFGGGIVGIDIPLTAAMVFVFSLLTLAGSVRFGHQCLSRWLGRWAGLIAGLILIAVGLYEFFS</sequence>
<evidence type="ECO:0000256" key="6">
    <source>
        <dbReference type="SAM" id="Phobius"/>
    </source>
</evidence>
<keyword evidence="8" id="KW-1185">Reference proteome</keyword>
<evidence type="ECO:0000256" key="5">
    <source>
        <dbReference type="SAM" id="MobiDB-lite"/>
    </source>
</evidence>
<feature type="transmembrane region" description="Helical" evidence="6">
    <location>
        <begin position="37"/>
        <end position="57"/>
    </location>
</feature>
<dbReference type="OrthoDB" id="1679205at2"/>
<dbReference type="RefSeq" id="WP_066666123.1">
    <property type="nucleotide sequence ID" value="NZ_LYVF01000013.1"/>
</dbReference>
<dbReference type="PANTHER" id="PTHR35529:SF2">
    <property type="entry name" value="SPORULATION PROTEIN YTAF-RELATED"/>
    <property type="match status" value="1"/>
</dbReference>
<evidence type="ECO:0000256" key="4">
    <source>
        <dbReference type="ARBA" id="ARBA00023136"/>
    </source>
</evidence>
<proteinExistence type="predicted"/>
<feature type="transmembrane region" description="Helical" evidence="6">
    <location>
        <begin position="152"/>
        <end position="173"/>
    </location>
</feature>
<evidence type="ECO:0000256" key="3">
    <source>
        <dbReference type="ARBA" id="ARBA00022989"/>
    </source>
</evidence>
<keyword evidence="2 6" id="KW-0812">Transmembrane</keyword>
<keyword evidence="1" id="KW-1003">Cell membrane</keyword>
<dbReference type="InterPro" id="IPR003810">
    <property type="entry name" value="Mntp/YtaF"/>
</dbReference>
<organism evidence="7 8">
    <name type="scientific">Desulfotomaculum copahuensis</name>
    <dbReference type="NCBI Taxonomy" id="1838280"/>
    <lineage>
        <taxon>Bacteria</taxon>
        <taxon>Bacillati</taxon>
        <taxon>Bacillota</taxon>
        <taxon>Clostridia</taxon>
        <taxon>Eubacteriales</taxon>
        <taxon>Desulfotomaculaceae</taxon>
        <taxon>Desulfotomaculum</taxon>
    </lineage>
</organism>
<feature type="transmembrane region" description="Helical" evidence="6">
    <location>
        <begin position="210"/>
        <end position="228"/>
    </location>
</feature>
<evidence type="ECO:0000256" key="2">
    <source>
        <dbReference type="ARBA" id="ARBA00022692"/>
    </source>
</evidence>
<comment type="caution">
    <text evidence="7">The sequence shown here is derived from an EMBL/GenBank/DDBJ whole genome shotgun (WGS) entry which is preliminary data.</text>
</comment>
<reference evidence="7 8" key="1">
    <citation type="submission" date="2016-04" db="EMBL/GenBank/DDBJ databases">
        <authorList>
            <person name="Evans L.H."/>
            <person name="Alamgir A."/>
            <person name="Owens N."/>
            <person name="Weber N.D."/>
            <person name="Virtaneva K."/>
            <person name="Barbian K."/>
            <person name="Babar A."/>
            <person name="Rosenke K."/>
        </authorList>
    </citation>
    <scope>NUCLEOTIDE SEQUENCE [LARGE SCALE GENOMIC DNA]</scope>
    <source>
        <strain evidence="7 8">LMa1</strain>
    </source>
</reference>
<dbReference type="Proteomes" id="UP000078532">
    <property type="component" value="Unassembled WGS sequence"/>
</dbReference>
<gene>
    <name evidence="7" type="ORF">A6M21_02910</name>
</gene>
<evidence type="ECO:0000256" key="1">
    <source>
        <dbReference type="ARBA" id="ARBA00022475"/>
    </source>
</evidence>
<dbReference type="STRING" id="1838280.A6M21_02910"/>
<feature type="transmembrane region" description="Helical" evidence="6">
    <location>
        <begin position="63"/>
        <end position="83"/>
    </location>
</feature>
<evidence type="ECO:0000313" key="7">
    <source>
        <dbReference type="EMBL" id="OAT86394.1"/>
    </source>
</evidence>
<dbReference type="AlphaFoldDB" id="A0A1B7LIK1"/>
<keyword evidence="4 6" id="KW-0472">Membrane</keyword>
<feature type="transmembrane region" description="Helical" evidence="6">
    <location>
        <begin position="179"/>
        <end position="198"/>
    </location>
</feature>
<evidence type="ECO:0000313" key="8">
    <source>
        <dbReference type="Proteomes" id="UP000078532"/>
    </source>
</evidence>
<feature type="region of interest" description="Disordered" evidence="5">
    <location>
        <begin position="91"/>
        <end position="111"/>
    </location>
</feature>